<dbReference type="PROSITE" id="PS50846">
    <property type="entry name" value="HMA_2"/>
    <property type="match status" value="1"/>
</dbReference>
<dbReference type="CDD" id="cd00371">
    <property type="entry name" value="HMA"/>
    <property type="match status" value="1"/>
</dbReference>
<keyword evidence="3" id="KW-1185">Reference proteome</keyword>
<dbReference type="Pfam" id="PF00403">
    <property type="entry name" value="HMA"/>
    <property type="match status" value="1"/>
</dbReference>
<dbReference type="EMBL" id="QGGO01000037">
    <property type="protein sequence ID" value="PWK17181.1"/>
    <property type="molecule type" value="Genomic_DNA"/>
</dbReference>
<sequence length="109" mass="12134">MNRRLFLATSLTITTFLSRANGKTQTVKIKTSAVCGMCQDKIENAFKTIKGVEKVALDLESNILTIDFDNKKVSVSELKSTLTKLGYDANELKATKEGFEKLPHCCKKM</sequence>
<dbReference type="Proteomes" id="UP000245489">
    <property type="component" value="Unassembled WGS sequence"/>
</dbReference>
<dbReference type="AlphaFoldDB" id="A0A316DG48"/>
<evidence type="ECO:0000313" key="2">
    <source>
        <dbReference type="EMBL" id="PWK17181.1"/>
    </source>
</evidence>
<accession>A0A316DG48</accession>
<dbReference type="GO" id="GO:0046872">
    <property type="term" value="F:metal ion binding"/>
    <property type="evidence" value="ECO:0007669"/>
    <property type="project" value="InterPro"/>
</dbReference>
<name>A0A316DG48_9BACT</name>
<organism evidence="2 3">
    <name type="scientific">Arcicella aurantiaca</name>
    <dbReference type="NCBI Taxonomy" id="591202"/>
    <lineage>
        <taxon>Bacteria</taxon>
        <taxon>Pseudomonadati</taxon>
        <taxon>Bacteroidota</taxon>
        <taxon>Cytophagia</taxon>
        <taxon>Cytophagales</taxon>
        <taxon>Flectobacillaceae</taxon>
        <taxon>Arcicella</taxon>
    </lineage>
</organism>
<proteinExistence type="predicted"/>
<protein>
    <submittedName>
        <fullName evidence="2">Copper chaperone CopZ</fullName>
    </submittedName>
</protein>
<comment type="caution">
    <text evidence="2">The sequence shown here is derived from an EMBL/GenBank/DDBJ whole genome shotgun (WGS) entry which is preliminary data.</text>
</comment>
<reference evidence="2 3" key="1">
    <citation type="submission" date="2018-05" db="EMBL/GenBank/DDBJ databases">
        <title>Genomic Encyclopedia of Archaeal and Bacterial Type Strains, Phase II (KMG-II): from individual species to whole genera.</title>
        <authorList>
            <person name="Goeker M."/>
        </authorList>
    </citation>
    <scope>NUCLEOTIDE SEQUENCE [LARGE SCALE GENOMIC DNA]</scope>
    <source>
        <strain evidence="2 3">DSM 22214</strain>
    </source>
</reference>
<evidence type="ECO:0000259" key="1">
    <source>
        <dbReference type="PROSITE" id="PS50846"/>
    </source>
</evidence>
<dbReference type="OrthoDB" id="5513217at2"/>
<dbReference type="InterPro" id="IPR036163">
    <property type="entry name" value="HMA_dom_sf"/>
</dbReference>
<dbReference type="RefSeq" id="WP_109745120.1">
    <property type="nucleotide sequence ID" value="NZ_QGGO01000037.1"/>
</dbReference>
<dbReference type="SUPFAM" id="SSF55008">
    <property type="entry name" value="HMA, heavy metal-associated domain"/>
    <property type="match status" value="1"/>
</dbReference>
<dbReference type="Gene3D" id="3.30.70.100">
    <property type="match status" value="1"/>
</dbReference>
<evidence type="ECO:0000313" key="3">
    <source>
        <dbReference type="Proteomes" id="UP000245489"/>
    </source>
</evidence>
<feature type="domain" description="HMA" evidence="1">
    <location>
        <begin position="24"/>
        <end position="90"/>
    </location>
</feature>
<dbReference type="InterPro" id="IPR006121">
    <property type="entry name" value="HMA_dom"/>
</dbReference>
<gene>
    <name evidence="2" type="ORF">LV89_04467</name>
</gene>